<dbReference type="GO" id="GO:0016887">
    <property type="term" value="F:ATP hydrolysis activity"/>
    <property type="evidence" value="ECO:0007669"/>
    <property type="project" value="InterPro"/>
</dbReference>
<dbReference type="SMART" id="SM00382">
    <property type="entry name" value="AAA"/>
    <property type="match status" value="1"/>
</dbReference>
<dbReference type="AlphaFoldDB" id="A0A4Q0VQA9"/>
<keyword evidence="2" id="KW-0547">Nucleotide-binding</keyword>
<gene>
    <name evidence="5" type="ORF">DS745_20455</name>
</gene>
<dbReference type="PROSITE" id="PS50893">
    <property type="entry name" value="ABC_TRANSPORTER_2"/>
    <property type="match status" value="1"/>
</dbReference>
<dbReference type="RefSeq" id="WP_129080038.1">
    <property type="nucleotide sequence ID" value="NZ_QOUX01000046.1"/>
</dbReference>
<protein>
    <submittedName>
        <fullName evidence="5">ABC transporter ATP-binding protein</fullName>
    </submittedName>
</protein>
<sequence length="300" mass="33668">MNVIQCNMLTKNYGKGVALKNLTFTIEKNKITGIIGRNGAGKTTLLKTLAGFLKPSSGEVNVFSEDPFNSLKVSQNMIFIEDQMTLPQSLTLMDILHSASQFYENWDMELAQGLFEYFSLNPDQFHQSLSKGMRSTFHSIIGLASRCPLTIFDEPTTGMDTSVRKDFYRALLKDYLAYPRTILLSSHHLNEIEEIIEEVLLIKDGEKYLHLSIEELKELAVGVSGRKAAVDNLTYGKEIIYQKTVGTDSAYVVVYNSFSHEDLQKARLNGVDISHVAPEDVCVYLTNKTKGGIDDVFNRS</sequence>
<keyword evidence="1" id="KW-0813">Transport</keyword>
<dbReference type="Gene3D" id="3.40.50.300">
    <property type="entry name" value="P-loop containing nucleotide triphosphate hydrolases"/>
    <property type="match status" value="1"/>
</dbReference>
<dbReference type="InterPro" id="IPR051782">
    <property type="entry name" value="ABC_Transporter_VariousFunc"/>
</dbReference>
<evidence type="ECO:0000256" key="3">
    <source>
        <dbReference type="ARBA" id="ARBA00022840"/>
    </source>
</evidence>
<organism evidence="5 6">
    <name type="scientific">Anaerobacillus alkaliphilus</name>
    <dbReference type="NCBI Taxonomy" id="1548597"/>
    <lineage>
        <taxon>Bacteria</taxon>
        <taxon>Bacillati</taxon>
        <taxon>Bacillota</taxon>
        <taxon>Bacilli</taxon>
        <taxon>Bacillales</taxon>
        <taxon>Bacillaceae</taxon>
        <taxon>Anaerobacillus</taxon>
    </lineage>
</organism>
<dbReference type="Proteomes" id="UP000290649">
    <property type="component" value="Unassembled WGS sequence"/>
</dbReference>
<feature type="domain" description="ABC transporter" evidence="4">
    <location>
        <begin position="4"/>
        <end position="229"/>
    </location>
</feature>
<evidence type="ECO:0000256" key="2">
    <source>
        <dbReference type="ARBA" id="ARBA00022741"/>
    </source>
</evidence>
<comment type="caution">
    <text evidence="5">The sequence shown here is derived from an EMBL/GenBank/DDBJ whole genome shotgun (WGS) entry which is preliminary data.</text>
</comment>
<evidence type="ECO:0000313" key="5">
    <source>
        <dbReference type="EMBL" id="RXI98686.1"/>
    </source>
</evidence>
<dbReference type="InterPro" id="IPR027417">
    <property type="entry name" value="P-loop_NTPase"/>
</dbReference>
<dbReference type="SUPFAM" id="SSF52540">
    <property type="entry name" value="P-loop containing nucleoside triphosphate hydrolases"/>
    <property type="match status" value="1"/>
</dbReference>
<evidence type="ECO:0000313" key="6">
    <source>
        <dbReference type="Proteomes" id="UP000290649"/>
    </source>
</evidence>
<dbReference type="PANTHER" id="PTHR42939:SF1">
    <property type="entry name" value="ABC TRANSPORTER ATP-BINDING PROTEIN ALBC-RELATED"/>
    <property type="match status" value="1"/>
</dbReference>
<dbReference type="CDD" id="cd03230">
    <property type="entry name" value="ABC_DR_subfamily_A"/>
    <property type="match status" value="1"/>
</dbReference>
<proteinExistence type="predicted"/>
<evidence type="ECO:0000256" key="1">
    <source>
        <dbReference type="ARBA" id="ARBA00022448"/>
    </source>
</evidence>
<dbReference type="OrthoDB" id="9804819at2"/>
<keyword evidence="3 5" id="KW-0067">ATP-binding</keyword>
<dbReference type="InterPro" id="IPR003593">
    <property type="entry name" value="AAA+_ATPase"/>
</dbReference>
<dbReference type="GO" id="GO:0005524">
    <property type="term" value="F:ATP binding"/>
    <property type="evidence" value="ECO:0007669"/>
    <property type="project" value="UniProtKB-KW"/>
</dbReference>
<dbReference type="InterPro" id="IPR003439">
    <property type="entry name" value="ABC_transporter-like_ATP-bd"/>
</dbReference>
<keyword evidence="6" id="KW-1185">Reference proteome</keyword>
<dbReference type="PANTHER" id="PTHR42939">
    <property type="entry name" value="ABC TRANSPORTER ATP-BINDING PROTEIN ALBC-RELATED"/>
    <property type="match status" value="1"/>
</dbReference>
<accession>A0A4Q0VQA9</accession>
<evidence type="ECO:0000259" key="4">
    <source>
        <dbReference type="PROSITE" id="PS50893"/>
    </source>
</evidence>
<reference evidence="5 6" key="1">
    <citation type="journal article" date="2019" name="Int. J. Syst. Evol. Microbiol.">
        <title>Anaerobacillus alkaliphilus sp. nov., a novel alkaliphilic and moderately halophilic bacterium.</title>
        <authorList>
            <person name="Borsodi A.K."/>
            <person name="Aszalos J.M."/>
            <person name="Bihari P."/>
            <person name="Nagy I."/>
            <person name="Schumann P."/>
            <person name="Sproer C."/>
            <person name="Kovacs A.L."/>
            <person name="Boka K."/>
            <person name="Dobosy P."/>
            <person name="Ovari M."/>
            <person name="Szili-Kovacs T."/>
            <person name="Toth E."/>
        </authorList>
    </citation>
    <scope>NUCLEOTIDE SEQUENCE [LARGE SCALE GENOMIC DNA]</scope>
    <source>
        <strain evidence="5 6">B16-10</strain>
    </source>
</reference>
<dbReference type="Pfam" id="PF00005">
    <property type="entry name" value="ABC_tran"/>
    <property type="match status" value="1"/>
</dbReference>
<name>A0A4Q0VQA9_9BACI</name>
<dbReference type="EMBL" id="QOUX01000046">
    <property type="protein sequence ID" value="RXI98686.1"/>
    <property type="molecule type" value="Genomic_DNA"/>
</dbReference>